<evidence type="ECO:0000259" key="4">
    <source>
        <dbReference type="PROSITE" id="PS51321"/>
    </source>
</evidence>
<dbReference type="GO" id="GO:0008270">
    <property type="term" value="F:zinc ion binding"/>
    <property type="evidence" value="ECO:0007669"/>
    <property type="project" value="UniProtKB-KW"/>
</dbReference>
<evidence type="ECO:0000256" key="1">
    <source>
        <dbReference type="PROSITE-ProRule" id="PRU00723"/>
    </source>
</evidence>
<comment type="caution">
    <text evidence="5">The sequence shown here is derived from an EMBL/GenBank/DDBJ whole genome shotgun (WGS) entry which is preliminary data.</text>
</comment>
<dbReference type="PROSITE" id="PS51321">
    <property type="entry name" value="TFIIS_CENTRAL"/>
    <property type="match status" value="1"/>
</dbReference>
<feature type="zinc finger region" description="C3H1-type" evidence="1">
    <location>
        <begin position="764"/>
        <end position="791"/>
    </location>
</feature>
<evidence type="ECO:0000259" key="3">
    <source>
        <dbReference type="PROSITE" id="PS50103"/>
    </source>
</evidence>
<feature type="compositionally biased region" description="Low complexity" evidence="2">
    <location>
        <begin position="394"/>
        <end position="421"/>
    </location>
</feature>
<name>A0A6G0XUR5_9STRA</name>
<feature type="region of interest" description="Disordered" evidence="2">
    <location>
        <begin position="738"/>
        <end position="765"/>
    </location>
</feature>
<sequence>MVSLLQNLPRPTTIHLVRLQQQCGSEGQHELRAIQKLCSDLQARRHALANRVATYELSVLEDNEIKTTLDKQKLFLDFVLRKITSLKRGIDLSKERRRMDKMKMWIEGQLQSGIPRPTLTPTTVSSATYTTRPSVVIFPTRTQPSIVPPSPKAHKAPSSSKNRDLTWLYDFASLDLKWLSQKEQKVHAILMWFEKAMEQDHSARVAKLISEQIVKALLHYWIHVRNHMADATFNTQNAFLDHARQLKHNLTANAQLRADIASERITPEALMTMSKDDLAAPERMRERLELQQTAMRSVIFRPTEANILIKTRDGFKEVAVPGIHPEVPEPSLKTPATSSSAESAGDGKSQKQPENSSTSRQPTPAAEHTPAPKPPRSTSQAPSAQPPPRPRQPNPTESSHSAQSPSVSQSQQSRHQQTSSQKRPVPSAGEYMPLKRQRSHEVVAPQEAPKQNSLKRHRSDESLESAPRNLSASKHPPEQTTSQPSQQPSLSVSNLSPEEMELEQTRGFVAAIIDNRKSVIEKMANFVYSRNNILSRAAIAPTVFAKTETINTPGKGSTIRIHIGVYTVESNIKNVSSIADIKANVMTVFEESVDSLYWRVTEILKDYAARGKRPSLILAAEDIAKKFSSQIKFDSTSRSGLHICTWRVEGVLVVKQTSTDQFLAQRLGWQGFAEFLESLLAVVQAKDAKASAPKSMTRADLPPILKHSRHSSNNSPQSSGSTNRGVSCFKCSLSHPKGPCPNHPRHESARKPSQPLSTPPSRHYQSKKPCLYYWRGKCRYGENCNRSHDEKDYPADEAIVVADVLPSRYAR</sequence>
<reference evidence="5 6" key="1">
    <citation type="submission" date="2019-07" db="EMBL/GenBank/DDBJ databases">
        <title>Genomics analysis of Aphanomyces spp. identifies a new class of oomycete effector associated with host adaptation.</title>
        <authorList>
            <person name="Gaulin E."/>
        </authorList>
    </citation>
    <scope>NUCLEOTIDE SEQUENCE [LARGE SCALE GENOMIC DNA]</scope>
    <source>
        <strain evidence="5 6">ATCC 201684</strain>
    </source>
</reference>
<accession>A0A6G0XUR5</accession>
<dbReference type="InterPro" id="IPR003618">
    <property type="entry name" value="TFIIS_cen_dom"/>
</dbReference>
<feature type="compositionally biased region" description="Low complexity" evidence="2">
    <location>
        <begin position="711"/>
        <end position="723"/>
    </location>
</feature>
<dbReference type="PROSITE" id="PS50103">
    <property type="entry name" value="ZF_C3H1"/>
    <property type="match status" value="1"/>
</dbReference>
<dbReference type="SUPFAM" id="SSF46942">
    <property type="entry name" value="Elongation factor TFIIS domain 2"/>
    <property type="match status" value="1"/>
</dbReference>
<keyword evidence="1" id="KW-0862">Zinc</keyword>
<feature type="compositionally biased region" description="Low complexity" evidence="2">
    <location>
        <begin position="478"/>
        <end position="497"/>
    </location>
</feature>
<feature type="compositionally biased region" description="Polar residues" evidence="2">
    <location>
        <begin position="350"/>
        <end position="362"/>
    </location>
</feature>
<organism evidence="5 6">
    <name type="scientific">Aphanomyces euteiches</name>
    <dbReference type="NCBI Taxonomy" id="100861"/>
    <lineage>
        <taxon>Eukaryota</taxon>
        <taxon>Sar</taxon>
        <taxon>Stramenopiles</taxon>
        <taxon>Oomycota</taxon>
        <taxon>Saprolegniomycetes</taxon>
        <taxon>Saprolegniales</taxon>
        <taxon>Verrucalvaceae</taxon>
        <taxon>Aphanomyces</taxon>
    </lineage>
</organism>
<dbReference type="AlphaFoldDB" id="A0A6G0XUR5"/>
<keyword evidence="1" id="KW-0863">Zinc-finger</keyword>
<dbReference type="InterPro" id="IPR000571">
    <property type="entry name" value="Znf_CCCH"/>
</dbReference>
<dbReference type="Proteomes" id="UP000481153">
    <property type="component" value="Unassembled WGS sequence"/>
</dbReference>
<evidence type="ECO:0000313" key="5">
    <source>
        <dbReference type="EMBL" id="KAF0744413.1"/>
    </source>
</evidence>
<feature type="compositionally biased region" description="Pro residues" evidence="2">
    <location>
        <begin position="384"/>
        <end position="393"/>
    </location>
</feature>
<protein>
    <recommendedName>
        <fullName evidence="7">C3H1-type domain-containing protein</fullName>
    </recommendedName>
</protein>
<dbReference type="VEuPathDB" id="FungiDB:AeMF1_012061"/>
<proteinExistence type="predicted"/>
<gene>
    <name evidence="5" type="ORF">Ae201684_000894</name>
</gene>
<feature type="region of interest" description="Disordered" evidence="2">
    <location>
        <begin position="322"/>
        <end position="499"/>
    </location>
</feature>
<feature type="domain" description="C3H1-type" evidence="3">
    <location>
        <begin position="764"/>
        <end position="791"/>
    </location>
</feature>
<evidence type="ECO:0000313" key="6">
    <source>
        <dbReference type="Proteomes" id="UP000481153"/>
    </source>
</evidence>
<dbReference type="EMBL" id="VJMJ01000009">
    <property type="protein sequence ID" value="KAF0744413.1"/>
    <property type="molecule type" value="Genomic_DNA"/>
</dbReference>
<keyword evidence="1" id="KW-0479">Metal-binding</keyword>
<dbReference type="Gene3D" id="2.30.30.1190">
    <property type="match status" value="1"/>
</dbReference>
<feature type="domain" description="TFIIS central" evidence="4">
    <location>
        <begin position="171"/>
        <end position="306"/>
    </location>
</feature>
<dbReference type="Pfam" id="PF07500">
    <property type="entry name" value="TFIIS_M"/>
    <property type="match status" value="1"/>
</dbReference>
<feature type="region of interest" description="Disordered" evidence="2">
    <location>
        <begin position="691"/>
        <end position="724"/>
    </location>
</feature>
<evidence type="ECO:0000256" key="2">
    <source>
        <dbReference type="SAM" id="MobiDB-lite"/>
    </source>
</evidence>
<keyword evidence="6" id="KW-1185">Reference proteome</keyword>
<dbReference type="InterPro" id="IPR036575">
    <property type="entry name" value="TFIIS_cen_dom_sf"/>
</dbReference>
<dbReference type="Gene3D" id="1.10.472.30">
    <property type="entry name" value="Transcription elongation factor S-II, central domain"/>
    <property type="match status" value="1"/>
</dbReference>
<evidence type="ECO:0008006" key="7">
    <source>
        <dbReference type="Google" id="ProtNLM"/>
    </source>
</evidence>
<dbReference type="GO" id="GO:0006351">
    <property type="term" value="P:DNA-templated transcription"/>
    <property type="evidence" value="ECO:0007669"/>
    <property type="project" value="InterPro"/>
</dbReference>